<dbReference type="EMBL" id="JBHSIU010000094">
    <property type="protein sequence ID" value="MFC5006208.1"/>
    <property type="molecule type" value="Genomic_DNA"/>
</dbReference>
<dbReference type="PANTHER" id="PTHR47756:SF2">
    <property type="entry name" value="BLL6612 PROTEIN"/>
    <property type="match status" value="1"/>
</dbReference>
<dbReference type="InterPro" id="IPR013249">
    <property type="entry name" value="RNA_pol_sigma70_r4_t2"/>
</dbReference>
<proteinExistence type="inferred from homology"/>
<dbReference type="Gene3D" id="1.10.1740.10">
    <property type="match status" value="1"/>
</dbReference>
<accession>A0ABV9WCM9</accession>
<name>A0ABV9WCM9_9ACTN</name>
<dbReference type="Proteomes" id="UP001595912">
    <property type="component" value="Unassembled WGS sequence"/>
</dbReference>
<dbReference type="Gene3D" id="1.10.10.10">
    <property type="entry name" value="Winged helix-like DNA-binding domain superfamily/Winged helix DNA-binding domain"/>
    <property type="match status" value="1"/>
</dbReference>
<keyword evidence="3" id="KW-0731">Sigma factor</keyword>
<dbReference type="SUPFAM" id="SSF88946">
    <property type="entry name" value="Sigma2 domain of RNA polymerase sigma factors"/>
    <property type="match status" value="1"/>
</dbReference>
<evidence type="ECO:0000259" key="5">
    <source>
        <dbReference type="Pfam" id="PF04542"/>
    </source>
</evidence>
<dbReference type="InterPro" id="IPR014284">
    <property type="entry name" value="RNA_pol_sigma-70_dom"/>
</dbReference>
<dbReference type="Pfam" id="PF20239">
    <property type="entry name" value="DUF6596"/>
    <property type="match status" value="1"/>
</dbReference>
<keyword evidence="4" id="KW-0804">Transcription</keyword>
<organism evidence="8 9">
    <name type="scientific">Dactylosporangium cerinum</name>
    <dbReference type="NCBI Taxonomy" id="1434730"/>
    <lineage>
        <taxon>Bacteria</taxon>
        <taxon>Bacillati</taxon>
        <taxon>Actinomycetota</taxon>
        <taxon>Actinomycetes</taxon>
        <taxon>Micromonosporales</taxon>
        <taxon>Micromonosporaceae</taxon>
        <taxon>Dactylosporangium</taxon>
    </lineage>
</organism>
<evidence type="ECO:0000256" key="3">
    <source>
        <dbReference type="ARBA" id="ARBA00023082"/>
    </source>
</evidence>
<dbReference type="PANTHER" id="PTHR47756">
    <property type="entry name" value="BLL6612 PROTEIN-RELATED"/>
    <property type="match status" value="1"/>
</dbReference>
<evidence type="ECO:0000259" key="6">
    <source>
        <dbReference type="Pfam" id="PF08281"/>
    </source>
</evidence>
<keyword evidence="2" id="KW-0805">Transcription regulation</keyword>
<comment type="similarity">
    <text evidence="1">Belongs to the sigma-70 factor family. ECF subfamily.</text>
</comment>
<sequence>MSTGDALEGLLRTLAPQVLGALVRAYGQFDINEDAVQEALLAAAVQWPEQGVPANPRAWLITVASRRLTDQWRSEQARMRREEVAAARLPAHERFAPASDEDSRGHDSDDTLTLLYMCCLPELPVASQVALTLRAVGGLSTAQIARAFLMPEASMAQRISRAKQRIRTMGIRFRPPPPHERAERLEAVLQVLYLIFNEGYTATSGPDLHRAELADEAIRLTRLLHRLLPDDGEVTGLLALMLLTEARRPARTGLDGSLIPLAEQDRLRWHAGHIEEGVELVTRAMSHAPLGPYQLQAAIAAIHDESPSAESTDWPQILVLYRLLARLAPSPMVTLNHAIAEAMVHGPRAGLDLLAGLASDNRMAGHHRLDAVRAHLLELAGDHAGAAAAYQRAAHRTNSIPERHYLEARASRAACARPAATPNGGP</sequence>
<dbReference type="Pfam" id="PF04542">
    <property type="entry name" value="Sigma70_r2"/>
    <property type="match status" value="1"/>
</dbReference>
<gene>
    <name evidence="8" type="ORF">ACFPIJ_51365</name>
</gene>
<feature type="domain" description="DUF6596" evidence="7">
    <location>
        <begin position="184"/>
        <end position="285"/>
    </location>
</feature>
<feature type="domain" description="RNA polymerase sigma-70 region 2" evidence="5">
    <location>
        <begin position="11"/>
        <end position="76"/>
    </location>
</feature>
<keyword evidence="9" id="KW-1185">Reference proteome</keyword>
<evidence type="ECO:0000259" key="7">
    <source>
        <dbReference type="Pfam" id="PF20239"/>
    </source>
</evidence>
<dbReference type="NCBIfam" id="TIGR02937">
    <property type="entry name" value="sigma70-ECF"/>
    <property type="match status" value="1"/>
</dbReference>
<evidence type="ECO:0000256" key="2">
    <source>
        <dbReference type="ARBA" id="ARBA00023015"/>
    </source>
</evidence>
<protein>
    <submittedName>
        <fullName evidence="8">RNA polymerase sigma factor</fullName>
    </submittedName>
</protein>
<evidence type="ECO:0000313" key="9">
    <source>
        <dbReference type="Proteomes" id="UP001595912"/>
    </source>
</evidence>
<dbReference type="InterPro" id="IPR013325">
    <property type="entry name" value="RNA_pol_sigma_r2"/>
</dbReference>
<dbReference type="Pfam" id="PF08281">
    <property type="entry name" value="Sigma70_r4_2"/>
    <property type="match status" value="1"/>
</dbReference>
<comment type="caution">
    <text evidence="8">The sequence shown here is derived from an EMBL/GenBank/DDBJ whole genome shotgun (WGS) entry which is preliminary data.</text>
</comment>
<dbReference type="InterPro" id="IPR036388">
    <property type="entry name" value="WH-like_DNA-bd_sf"/>
</dbReference>
<evidence type="ECO:0000256" key="1">
    <source>
        <dbReference type="ARBA" id="ARBA00010641"/>
    </source>
</evidence>
<dbReference type="RefSeq" id="WP_380126821.1">
    <property type="nucleotide sequence ID" value="NZ_JBHSIU010000094.1"/>
</dbReference>
<dbReference type="InterPro" id="IPR046531">
    <property type="entry name" value="DUF6596"/>
</dbReference>
<reference evidence="9" key="1">
    <citation type="journal article" date="2019" name="Int. J. Syst. Evol. Microbiol.">
        <title>The Global Catalogue of Microorganisms (GCM) 10K type strain sequencing project: providing services to taxonomists for standard genome sequencing and annotation.</title>
        <authorList>
            <consortium name="The Broad Institute Genomics Platform"/>
            <consortium name="The Broad Institute Genome Sequencing Center for Infectious Disease"/>
            <person name="Wu L."/>
            <person name="Ma J."/>
        </authorList>
    </citation>
    <scope>NUCLEOTIDE SEQUENCE [LARGE SCALE GENOMIC DNA]</scope>
    <source>
        <strain evidence="9">CGMCC 4.7152</strain>
    </source>
</reference>
<dbReference type="InterPro" id="IPR007627">
    <property type="entry name" value="RNA_pol_sigma70_r2"/>
</dbReference>
<dbReference type="InterPro" id="IPR013324">
    <property type="entry name" value="RNA_pol_sigma_r3/r4-like"/>
</dbReference>
<feature type="domain" description="RNA polymerase sigma factor 70 region 4 type 2" evidence="6">
    <location>
        <begin position="116"/>
        <end position="166"/>
    </location>
</feature>
<dbReference type="SUPFAM" id="SSF88659">
    <property type="entry name" value="Sigma3 and sigma4 domains of RNA polymerase sigma factors"/>
    <property type="match status" value="1"/>
</dbReference>
<evidence type="ECO:0000256" key="4">
    <source>
        <dbReference type="ARBA" id="ARBA00023163"/>
    </source>
</evidence>
<evidence type="ECO:0000313" key="8">
    <source>
        <dbReference type="EMBL" id="MFC5006208.1"/>
    </source>
</evidence>